<accession>A0A2S0I9S8</accession>
<dbReference type="SMART" id="SM00866">
    <property type="entry name" value="UTRA"/>
    <property type="match status" value="1"/>
</dbReference>
<evidence type="ECO:0000256" key="3">
    <source>
        <dbReference type="ARBA" id="ARBA00023163"/>
    </source>
</evidence>
<dbReference type="InterPro" id="IPR000524">
    <property type="entry name" value="Tscrpt_reg_HTH_GntR"/>
</dbReference>
<proteinExistence type="predicted"/>
<dbReference type="InterPro" id="IPR036388">
    <property type="entry name" value="WH-like_DNA-bd_sf"/>
</dbReference>
<evidence type="ECO:0000313" key="7">
    <source>
        <dbReference type="Proteomes" id="UP000239477"/>
    </source>
</evidence>
<dbReference type="PRINTS" id="PR00035">
    <property type="entry name" value="HTHGNTR"/>
</dbReference>
<feature type="region of interest" description="Disordered" evidence="4">
    <location>
        <begin position="246"/>
        <end position="265"/>
    </location>
</feature>
<dbReference type="PANTHER" id="PTHR44846:SF1">
    <property type="entry name" value="MANNOSYL-D-GLYCERATE TRANSPORT_METABOLISM SYSTEM REPRESSOR MNGR-RELATED"/>
    <property type="match status" value="1"/>
</dbReference>
<keyword evidence="3" id="KW-0804">Transcription</keyword>
<dbReference type="PANTHER" id="PTHR44846">
    <property type="entry name" value="MANNOSYL-D-GLYCERATE TRANSPORT/METABOLISM SYSTEM REPRESSOR MNGR-RELATED"/>
    <property type="match status" value="1"/>
</dbReference>
<evidence type="ECO:0000256" key="2">
    <source>
        <dbReference type="ARBA" id="ARBA00023125"/>
    </source>
</evidence>
<name>A0A2S0I9S8_9BURK</name>
<dbReference type="PROSITE" id="PS50949">
    <property type="entry name" value="HTH_GNTR"/>
    <property type="match status" value="1"/>
</dbReference>
<dbReference type="EMBL" id="CP023270">
    <property type="protein sequence ID" value="AVJ28766.1"/>
    <property type="molecule type" value="Genomic_DNA"/>
</dbReference>
<dbReference type="InterPro" id="IPR050679">
    <property type="entry name" value="Bact_HTH_transcr_reg"/>
</dbReference>
<feature type="compositionally biased region" description="Low complexity" evidence="4">
    <location>
        <begin position="253"/>
        <end position="265"/>
    </location>
</feature>
<evidence type="ECO:0000256" key="1">
    <source>
        <dbReference type="ARBA" id="ARBA00023015"/>
    </source>
</evidence>
<dbReference type="Gene3D" id="1.10.10.10">
    <property type="entry name" value="Winged helix-like DNA-binding domain superfamily/Winged helix DNA-binding domain"/>
    <property type="match status" value="1"/>
</dbReference>
<evidence type="ECO:0000256" key="4">
    <source>
        <dbReference type="SAM" id="MobiDB-lite"/>
    </source>
</evidence>
<evidence type="ECO:0000313" key="6">
    <source>
        <dbReference type="EMBL" id="AVJ28766.1"/>
    </source>
</evidence>
<dbReference type="Proteomes" id="UP000239477">
    <property type="component" value="Chromosome"/>
</dbReference>
<dbReference type="GO" id="GO:0003700">
    <property type="term" value="F:DNA-binding transcription factor activity"/>
    <property type="evidence" value="ECO:0007669"/>
    <property type="project" value="InterPro"/>
</dbReference>
<keyword evidence="7" id="KW-1185">Reference proteome</keyword>
<evidence type="ECO:0000259" key="5">
    <source>
        <dbReference type="PROSITE" id="PS50949"/>
    </source>
</evidence>
<reference evidence="6 7" key="1">
    <citation type="submission" date="2017-09" db="EMBL/GenBank/DDBJ databases">
        <title>Genomic, metabolic, and phenotypic characteristics of bacterial isolates from the natural microbiome of the model nematode Caenorhabditis elegans.</title>
        <authorList>
            <person name="Zimmermann J."/>
            <person name="Obeng N."/>
            <person name="Yang W."/>
            <person name="Obeng O."/>
            <person name="Kissoyan K."/>
            <person name="Pees B."/>
            <person name="Dirksen P."/>
            <person name="Hoppner M."/>
            <person name="Franke A."/>
            <person name="Rosenstiel P."/>
            <person name="Leippe M."/>
            <person name="Dierking K."/>
            <person name="Kaleta C."/>
            <person name="Schulenburg H."/>
        </authorList>
    </citation>
    <scope>NUCLEOTIDE SEQUENCE [LARGE SCALE GENOMIC DNA]</scope>
    <source>
        <strain evidence="6 7">MYb73</strain>
    </source>
</reference>
<feature type="domain" description="HTH gntR-type" evidence="5">
    <location>
        <begin position="6"/>
        <end position="74"/>
    </location>
</feature>
<dbReference type="SUPFAM" id="SSF64288">
    <property type="entry name" value="Chorismate lyase-like"/>
    <property type="match status" value="1"/>
</dbReference>
<dbReference type="InterPro" id="IPR011663">
    <property type="entry name" value="UTRA"/>
</dbReference>
<dbReference type="SUPFAM" id="SSF46785">
    <property type="entry name" value="Winged helix' DNA-binding domain"/>
    <property type="match status" value="1"/>
</dbReference>
<organism evidence="6 7">
    <name type="scientific">Achromobacter spanius</name>
    <dbReference type="NCBI Taxonomy" id="217203"/>
    <lineage>
        <taxon>Bacteria</taxon>
        <taxon>Pseudomonadati</taxon>
        <taxon>Pseudomonadota</taxon>
        <taxon>Betaproteobacteria</taxon>
        <taxon>Burkholderiales</taxon>
        <taxon>Alcaligenaceae</taxon>
        <taxon>Achromobacter</taxon>
    </lineage>
</organism>
<protein>
    <submittedName>
        <fullName evidence="6">GntR family transcriptional regulator</fullName>
    </submittedName>
</protein>
<sequence>MSDSPLPLYHKVYLLLKQRLEAGGFATDRAMPGENALAAEYGVSRLTIRRSLDALAADGLIERRQGRGTFAAAPATFPGPQHGAGMDALMAHLARMGMHTQVRLLELETAPATPLVAARLELPPGAPVQRAVRVRSHEGQPFSHLTTFVPDDIGQRIRREDLDAKPLLAIFRDLGVRVARAEQSMSAVLAEPGIAELLDVPVGSALLSLHRVVRDASGRPVEWLHARYRPDRYEYRMNMQAHDMPGQPTWLPAASTTAETDASAT</sequence>
<dbReference type="Pfam" id="PF00392">
    <property type="entry name" value="GntR"/>
    <property type="match status" value="1"/>
</dbReference>
<keyword evidence="1" id="KW-0805">Transcription regulation</keyword>
<dbReference type="GO" id="GO:0045892">
    <property type="term" value="P:negative regulation of DNA-templated transcription"/>
    <property type="evidence" value="ECO:0007669"/>
    <property type="project" value="TreeGrafter"/>
</dbReference>
<dbReference type="InterPro" id="IPR028978">
    <property type="entry name" value="Chorismate_lyase_/UTRA_dom_sf"/>
</dbReference>
<gene>
    <name evidence="6" type="ORF">CLM73_17535</name>
</gene>
<keyword evidence="2" id="KW-0238">DNA-binding</keyword>
<dbReference type="Pfam" id="PF07702">
    <property type="entry name" value="UTRA"/>
    <property type="match status" value="1"/>
</dbReference>
<dbReference type="Gene3D" id="3.40.1410.10">
    <property type="entry name" value="Chorismate lyase-like"/>
    <property type="match status" value="1"/>
</dbReference>
<dbReference type="OrthoDB" id="8582866at2"/>
<dbReference type="RefSeq" id="WP_105239529.1">
    <property type="nucleotide sequence ID" value="NZ_CP023270.1"/>
</dbReference>
<dbReference type="AlphaFoldDB" id="A0A2S0I9S8"/>
<dbReference type="CDD" id="cd07377">
    <property type="entry name" value="WHTH_GntR"/>
    <property type="match status" value="1"/>
</dbReference>
<dbReference type="InterPro" id="IPR036390">
    <property type="entry name" value="WH_DNA-bd_sf"/>
</dbReference>
<dbReference type="GO" id="GO:0003677">
    <property type="term" value="F:DNA binding"/>
    <property type="evidence" value="ECO:0007669"/>
    <property type="project" value="UniProtKB-KW"/>
</dbReference>
<dbReference type="SMART" id="SM00345">
    <property type="entry name" value="HTH_GNTR"/>
    <property type="match status" value="1"/>
</dbReference>